<protein>
    <submittedName>
        <fullName evidence="1">Uncharacterized protein</fullName>
    </submittedName>
</protein>
<keyword evidence="2" id="KW-1185">Reference proteome</keyword>
<proteinExistence type="predicted"/>
<gene>
    <name evidence="1" type="ordered locus">Halhy_4107</name>
</gene>
<reference evidence="1 2" key="1">
    <citation type="journal article" date="2011" name="Stand. Genomic Sci.">
        <title>Complete genome sequence of Haliscomenobacter hydrossis type strain (O).</title>
        <authorList>
            <consortium name="US DOE Joint Genome Institute (JGI-PGF)"/>
            <person name="Daligault H."/>
            <person name="Lapidus A."/>
            <person name="Zeytun A."/>
            <person name="Nolan M."/>
            <person name="Lucas S."/>
            <person name="Del Rio T.G."/>
            <person name="Tice H."/>
            <person name="Cheng J.F."/>
            <person name="Tapia R."/>
            <person name="Han C."/>
            <person name="Goodwin L."/>
            <person name="Pitluck S."/>
            <person name="Liolios K."/>
            <person name="Pagani I."/>
            <person name="Ivanova N."/>
            <person name="Huntemann M."/>
            <person name="Mavromatis K."/>
            <person name="Mikhailova N."/>
            <person name="Pati A."/>
            <person name="Chen A."/>
            <person name="Palaniappan K."/>
            <person name="Land M."/>
            <person name="Hauser L."/>
            <person name="Brambilla E.M."/>
            <person name="Rohde M."/>
            <person name="Verbarg S."/>
            <person name="Goker M."/>
            <person name="Bristow J."/>
            <person name="Eisen J.A."/>
            <person name="Markowitz V."/>
            <person name="Hugenholtz P."/>
            <person name="Kyrpides N.C."/>
            <person name="Klenk H.P."/>
            <person name="Woyke T."/>
        </authorList>
    </citation>
    <scope>NUCLEOTIDE SEQUENCE [LARGE SCALE GENOMIC DNA]</scope>
    <source>
        <strain evidence="2">ATCC 27775 / DSM 1100 / LMG 10767 / O</strain>
    </source>
</reference>
<sequence length="41" mass="4857">MLSAKKQIYRADSGFVQMRFEKPGFTEFHLNDLHKTSLREV</sequence>
<dbReference type="HOGENOM" id="CLU_3270911_0_0_10"/>
<evidence type="ECO:0000313" key="2">
    <source>
        <dbReference type="Proteomes" id="UP000008461"/>
    </source>
</evidence>
<evidence type="ECO:0000313" key="1">
    <source>
        <dbReference type="EMBL" id="AEE51953.1"/>
    </source>
</evidence>
<name>F4L6Z8_HALH1</name>
<accession>F4L6Z8</accession>
<organism evidence="1 2">
    <name type="scientific">Haliscomenobacter hydrossis (strain ATCC 27775 / DSM 1100 / LMG 10767 / O)</name>
    <dbReference type="NCBI Taxonomy" id="760192"/>
    <lineage>
        <taxon>Bacteria</taxon>
        <taxon>Pseudomonadati</taxon>
        <taxon>Bacteroidota</taxon>
        <taxon>Saprospiria</taxon>
        <taxon>Saprospirales</taxon>
        <taxon>Haliscomenobacteraceae</taxon>
        <taxon>Haliscomenobacter</taxon>
    </lineage>
</organism>
<dbReference type="Proteomes" id="UP000008461">
    <property type="component" value="Chromosome"/>
</dbReference>
<dbReference type="AlphaFoldDB" id="F4L6Z8"/>
<reference key="2">
    <citation type="submission" date="2011-04" db="EMBL/GenBank/DDBJ databases">
        <title>Complete sequence of chromosome of Haliscomenobacter hydrossis DSM 1100.</title>
        <authorList>
            <consortium name="US DOE Joint Genome Institute (JGI-PGF)"/>
            <person name="Lucas S."/>
            <person name="Han J."/>
            <person name="Lapidus A."/>
            <person name="Bruce D."/>
            <person name="Goodwin L."/>
            <person name="Pitluck S."/>
            <person name="Peters L."/>
            <person name="Kyrpides N."/>
            <person name="Mavromatis K."/>
            <person name="Ivanova N."/>
            <person name="Ovchinnikova G."/>
            <person name="Pagani I."/>
            <person name="Daligault H."/>
            <person name="Detter J.C."/>
            <person name="Han C."/>
            <person name="Land M."/>
            <person name="Hauser L."/>
            <person name="Markowitz V."/>
            <person name="Cheng J.-F."/>
            <person name="Hugenholtz P."/>
            <person name="Woyke T."/>
            <person name="Wu D."/>
            <person name="Verbarg S."/>
            <person name="Frueling A."/>
            <person name="Brambilla E."/>
            <person name="Klenk H.-P."/>
            <person name="Eisen J.A."/>
        </authorList>
    </citation>
    <scope>NUCLEOTIDE SEQUENCE</scope>
    <source>
        <strain>DSM 1100</strain>
    </source>
</reference>
<dbReference type="KEGG" id="hhy:Halhy_4107"/>
<dbReference type="EMBL" id="CP002691">
    <property type="protein sequence ID" value="AEE51953.1"/>
    <property type="molecule type" value="Genomic_DNA"/>
</dbReference>